<evidence type="ECO:0000313" key="5">
    <source>
        <dbReference type="Proteomes" id="UP000654075"/>
    </source>
</evidence>
<keyword evidence="2" id="KW-0812">Transmembrane</keyword>
<feature type="region of interest" description="Disordered" evidence="1">
    <location>
        <begin position="239"/>
        <end position="264"/>
    </location>
</feature>
<evidence type="ECO:0000256" key="2">
    <source>
        <dbReference type="SAM" id="Phobius"/>
    </source>
</evidence>
<feature type="transmembrane region" description="Helical" evidence="2">
    <location>
        <begin position="151"/>
        <end position="173"/>
    </location>
</feature>
<keyword evidence="2" id="KW-1133">Transmembrane helix</keyword>
<accession>A0A813DV08</accession>
<gene>
    <name evidence="3" type="ORF">PGLA1383_LOCUS8031</name>
    <name evidence="4" type="ORF">PGLA2088_LOCUS31010</name>
</gene>
<keyword evidence="2" id="KW-0472">Membrane</keyword>
<name>A0A813DV08_POLGL</name>
<dbReference type="Proteomes" id="UP000654075">
    <property type="component" value="Unassembled WGS sequence"/>
</dbReference>
<dbReference type="AlphaFoldDB" id="A0A813DV08"/>
<dbReference type="Proteomes" id="UP000626109">
    <property type="component" value="Unassembled WGS sequence"/>
</dbReference>
<sequence>MREAFRCGIPSAMLHNTGGVTQTFVTLYRECVTQKKIMKAYENPNMDDLAKLDIVSSELWTRHVGPSTVEMMRRLEERAPEKIRSAYAVVDVLQDNLESIVEKVTACFASGGVGFPELSLGTAEQDIVLLAWHACMVFDIAARQFRLIGDILYYLSLCLAVVSGLLSISAAAYKEELKATAFANVNMLLLLLPMTSAFLAAVMGKRRHVQKWAVLHSSSRQIVSHIYIFRTRVLEYDEQSSRSHPEEEGKETAGSGGSGGGVRVDKPSAREVFVERFREVYGFALSNVGEDCLKDDSLLDRPLLSDQEAMAEFKAKLKDFVEDQILQDERDEGKERRETWSLFSCRRCRRRLSMSRRSGG</sequence>
<proteinExistence type="predicted"/>
<keyword evidence="5" id="KW-1185">Reference proteome</keyword>
<reference evidence="3" key="1">
    <citation type="submission" date="2021-02" db="EMBL/GenBank/DDBJ databases">
        <authorList>
            <person name="Dougan E. K."/>
            <person name="Rhodes N."/>
            <person name="Thang M."/>
            <person name="Chan C."/>
        </authorList>
    </citation>
    <scope>NUCLEOTIDE SEQUENCE</scope>
</reference>
<evidence type="ECO:0000256" key="1">
    <source>
        <dbReference type="SAM" id="MobiDB-lite"/>
    </source>
</evidence>
<dbReference type="EMBL" id="CAJNNV010003584">
    <property type="protein sequence ID" value="CAE8589261.1"/>
    <property type="molecule type" value="Genomic_DNA"/>
</dbReference>
<protein>
    <submittedName>
        <fullName evidence="3">Uncharacterized protein</fullName>
    </submittedName>
</protein>
<dbReference type="OrthoDB" id="10686518at2759"/>
<comment type="caution">
    <text evidence="3">The sequence shown here is derived from an EMBL/GenBank/DDBJ whole genome shotgun (WGS) entry which is preliminary data.</text>
</comment>
<evidence type="ECO:0000313" key="4">
    <source>
        <dbReference type="EMBL" id="CAE8699076.1"/>
    </source>
</evidence>
<feature type="compositionally biased region" description="Basic and acidic residues" evidence="1">
    <location>
        <begin position="239"/>
        <end position="251"/>
    </location>
</feature>
<evidence type="ECO:0000313" key="3">
    <source>
        <dbReference type="EMBL" id="CAE8589261.1"/>
    </source>
</evidence>
<dbReference type="EMBL" id="CAJNNW010029116">
    <property type="protein sequence ID" value="CAE8699076.1"/>
    <property type="molecule type" value="Genomic_DNA"/>
</dbReference>
<feature type="transmembrane region" description="Helical" evidence="2">
    <location>
        <begin position="179"/>
        <end position="202"/>
    </location>
</feature>
<organism evidence="3 5">
    <name type="scientific">Polarella glacialis</name>
    <name type="common">Dinoflagellate</name>
    <dbReference type="NCBI Taxonomy" id="89957"/>
    <lineage>
        <taxon>Eukaryota</taxon>
        <taxon>Sar</taxon>
        <taxon>Alveolata</taxon>
        <taxon>Dinophyceae</taxon>
        <taxon>Suessiales</taxon>
        <taxon>Suessiaceae</taxon>
        <taxon>Polarella</taxon>
    </lineage>
</organism>